<reference evidence="2" key="1">
    <citation type="journal article" date="2019" name="Int. J. Syst. Evol. Microbiol.">
        <title>The Global Catalogue of Microorganisms (GCM) 10K type strain sequencing project: providing services to taxonomists for standard genome sequencing and annotation.</title>
        <authorList>
            <consortium name="The Broad Institute Genomics Platform"/>
            <consortium name="The Broad Institute Genome Sequencing Center for Infectious Disease"/>
            <person name="Wu L."/>
            <person name="Ma J."/>
        </authorList>
    </citation>
    <scope>NUCLEOTIDE SEQUENCE [LARGE SCALE GENOMIC DNA]</scope>
    <source>
        <strain evidence="2">JCM 9377</strain>
    </source>
</reference>
<comment type="caution">
    <text evidence="1">The sequence shown here is derived from an EMBL/GenBank/DDBJ whole genome shotgun (WGS) entry which is preliminary data.</text>
</comment>
<evidence type="ECO:0008006" key="3">
    <source>
        <dbReference type="Google" id="ProtNLM"/>
    </source>
</evidence>
<dbReference type="EMBL" id="BAAAUV010000013">
    <property type="protein sequence ID" value="GAA3223220.1"/>
    <property type="molecule type" value="Genomic_DNA"/>
</dbReference>
<proteinExistence type="predicted"/>
<sequence length="292" mass="30587">MALVTAKRISAISVELLSRALVLPMTVARVPGEEFTGDAGDTITVRVRNIRTARKQATPGAGITYDALNETPVDVTLEHWYDAARITDEQQSLQLVDFATQVTAPQVASVAVAAENILAAKMNGLAAEGSFATTATEADTRAKLLLARQALSAANVPPGDRFLAAAPDIVNRILSVPDFTRADAMGDGRSSALRDAIVGKVLGFTVVEANGLTAGTALGYHRSGFVFANKAPVAPRGLPSEQSATTIAQGIAMRQVFQYQPDILSDTSVMSSFAGAATVDGNRVFKLDTTAP</sequence>
<accession>A0ABP6QEI9</accession>
<evidence type="ECO:0000313" key="2">
    <source>
        <dbReference type="Proteomes" id="UP001501237"/>
    </source>
</evidence>
<protein>
    <recommendedName>
        <fullName evidence="3">P22 coat protein Gp5</fullName>
    </recommendedName>
</protein>
<name>A0ABP6QEI9_9ACTN</name>
<keyword evidence="2" id="KW-1185">Reference proteome</keyword>
<dbReference type="RefSeq" id="WP_344832523.1">
    <property type="nucleotide sequence ID" value="NZ_BAAAUV010000013.1"/>
</dbReference>
<gene>
    <name evidence="1" type="ORF">GCM10010468_49580</name>
</gene>
<dbReference type="Proteomes" id="UP001501237">
    <property type="component" value="Unassembled WGS sequence"/>
</dbReference>
<organism evidence="1 2">
    <name type="scientific">Actinocorallia longicatena</name>
    <dbReference type="NCBI Taxonomy" id="111803"/>
    <lineage>
        <taxon>Bacteria</taxon>
        <taxon>Bacillati</taxon>
        <taxon>Actinomycetota</taxon>
        <taxon>Actinomycetes</taxon>
        <taxon>Streptosporangiales</taxon>
        <taxon>Thermomonosporaceae</taxon>
        <taxon>Actinocorallia</taxon>
    </lineage>
</organism>
<evidence type="ECO:0000313" key="1">
    <source>
        <dbReference type="EMBL" id="GAA3223220.1"/>
    </source>
</evidence>